<comment type="caution">
    <text evidence="2">The sequence shown here is derived from an EMBL/GenBank/DDBJ whole genome shotgun (WGS) entry which is preliminary data.</text>
</comment>
<protein>
    <recommendedName>
        <fullName evidence="4">Transposase Tc1-like domain-containing protein</fullName>
    </recommendedName>
</protein>
<dbReference type="Pfam" id="PF13384">
    <property type="entry name" value="HTH_23"/>
    <property type="match status" value="1"/>
</dbReference>
<reference evidence="2" key="1">
    <citation type="journal article" date="2020" name="bioRxiv">
        <title>Genomic and phenotypic heterogeneity of clinical isolates of the human pathogens Aspergillus fumigatus, Aspergillus lentulus and Aspergillus fumigatiaffinis.</title>
        <authorList>
            <person name="dos Santos R.A.C."/>
            <person name="Steenwyk J.L."/>
            <person name="Rivero-Menendez O."/>
            <person name="Mead M.E."/>
            <person name="Silva L.P."/>
            <person name="Bastos R.W."/>
            <person name="Alastruey-Izquierdo A."/>
            <person name="Goldman G.H."/>
            <person name="Rokas A."/>
        </authorList>
    </citation>
    <scope>NUCLEOTIDE SEQUENCE</scope>
    <source>
        <strain evidence="2">CNM-CM8927</strain>
    </source>
</reference>
<feature type="compositionally biased region" description="Polar residues" evidence="1">
    <location>
        <begin position="10"/>
        <end position="22"/>
    </location>
</feature>
<evidence type="ECO:0000313" key="2">
    <source>
        <dbReference type="EMBL" id="KAF4200233.1"/>
    </source>
</evidence>
<name>A0AAN6BKU5_ASPLE</name>
<reference evidence="2" key="2">
    <citation type="submission" date="2020-04" db="EMBL/GenBank/DDBJ databases">
        <authorList>
            <person name="Santos R.A.C."/>
            <person name="Steenwyk J.L."/>
            <person name="Rivero-Menendez O."/>
            <person name="Mead M.E."/>
            <person name="Silva L.P."/>
            <person name="Bastos R.W."/>
            <person name="Alastruey-Izquierdo A."/>
            <person name="Goldman G.H."/>
            <person name="Rokas A."/>
        </authorList>
    </citation>
    <scope>NUCLEOTIDE SEQUENCE</scope>
    <source>
        <strain evidence="2">CNM-CM8927</strain>
    </source>
</reference>
<dbReference type="EMBL" id="JAAAPU010000218">
    <property type="protein sequence ID" value="KAF4200233.1"/>
    <property type="molecule type" value="Genomic_DNA"/>
</dbReference>
<dbReference type="AlphaFoldDB" id="A0AAN6BKU5"/>
<dbReference type="Proteomes" id="UP000649114">
    <property type="component" value="Unassembled WGS sequence"/>
</dbReference>
<gene>
    <name evidence="2" type="ORF">CNMCM8927_003680</name>
</gene>
<organism evidence="2 3">
    <name type="scientific">Aspergillus lentulus</name>
    <dbReference type="NCBI Taxonomy" id="293939"/>
    <lineage>
        <taxon>Eukaryota</taxon>
        <taxon>Fungi</taxon>
        <taxon>Dikarya</taxon>
        <taxon>Ascomycota</taxon>
        <taxon>Pezizomycotina</taxon>
        <taxon>Eurotiomycetes</taxon>
        <taxon>Eurotiomycetidae</taxon>
        <taxon>Eurotiales</taxon>
        <taxon>Aspergillaceae</taxon>
        <taxon>Aspergillus</taxon>
        <taxon>Aspergillus subgen. Fumigati</taxon>
    </lineage>
</organism>
<feature type="region of interest" description="Disordered" evidence="1">
    <location>
        <begin position="61"/>
        <end position="80"/>
    </location>
</feature>
<feature type="region of interest" description="Disordered" evidence="1">
    <location>
        <begin position="1"/>
        <end position="24"/>
    </location>
</feature>
<proteinExistence type="predicted"/>
<evidence type="ECO:0000313" key="3">
    <source>
        <dbReference type="Proteomes" id="UP000649114"/>
    </source>
</evidence>
<sequence length="147" mass="16801">MPTPEPSTPPQQAAEQRGNSIRLSRDDRIRVLTLRDAGFTYQQIADQLQITHRQVQYTCQSQQMTPTKAPGQPPKLSEEDVDNIIAFISSSKRNRRMPFYKLCEELDLPVGPTALARALKKRGYTRCIALRKPPLSDQNKRVRLAWV</sequence>
<evidence type="ECO:0008006" key="4">
    <source>
        <dbReference type="Google" id="ProtNLM"/>
    </source>
</evidence>
<dbReference type="SUPFAM" id="SSF46689">
    <property type="entry name" value="Homeodomain-like"/>
    <property type="match status" value="1"/>
</dbReference>
<evidence type="ECO:0000256" key="1">
    <source>
        <dbReference type="SAM" id="MobiDB-lite"/>
    </source>
</evidence>
<accession>A0AAN6BKU5</accession>
<dbReference type="InterPro" id="IPR009057">
    <property type="entry name" value="Homeodomain-like_sf"/>
</dbReference>